<keyword evidence="2" id="KW-0614">Plasmid</keyword>
<dbReference type="AlphaFoldDB" id="A0A809S5K5"/>
<geneLocation type="plasmid" evidence="3">
    <name>sgtm_pl2 dna</name>
</geneLocation>
<sequence length="42" mass="4672">MAINSLIGLVAATLILLVIAIYANTHRAEDHKKKQNIQENNE</sequence>
<accession>A0A809S5K5</accession>
<proteinExistence type="predicted"/>
<evidence type="ECO:0000313" key="2">
    <source>
        <dbReference type="EMBL" id="BBP02568.1"/>
    </source>
</evidence>
<keyword evidence="1" id="KW-0472">Membrane</keyword>
<keyword evidence="1" id="KW-0812">Transmembrane</keyword>
<name>A0A809S5K5_9PROT</name>
<feature type="transmembrane region" description="Helical" evidence="1">
    <location>
        <begin position="6"/>
        <end position="25"/>
    </location>
</feature>
<keyword evidence="3" id="KW-1185">Reference proteome</keyword>
<evidence type="ECO:0000313" key="3">
    <source>
        <dbReference type="Proteomes" id="UP000463939"/>
    </source>
</evidence>
<gene>
    <name evidence="2" type="ORF">SFSGTM_32760</name>
</gene>
<dbReference type="RefSeq" id="WP_269780114.1">
    <property type="nucleotide sequence ID" value="NZ_AP021882.1"/>
</dbReference>
<dbReference type="EMBL" id="AP021883">
    <property type="protein sequence ID" value="BBP02568.1"/>
    <property type="molecule type" value="Genomic_DNA"/>
</dbReference>
<evidence type="ECO:0000256" key="1">
    <source>
        <dbReference type="SAM" id="Phobius"/>
    </source>
</evidence>
<reference evidence="3" key="1">
    <citation type="submission" date="2019-11" db="EMBL/GenBank/DDBJ databases">
        <title>Isolation and characterization of a novel species in the genus Sulfuriferula.</title>
        <authorList>
            <person name="Mochizuki J."/>
            <person name="Kojima H."/>
            <person name="Fukui M."/>
        </authorList>
    </citation>
    <scope>NUCLEOTIDE SEQUENCE [LARGE SCALE GENOMIC DNA]</scope>
    <source>
        <strain evidence="3">SGTM</strain>
        <plasmid evidence="3">sgtm_pl2 dna</plasmid>
    </source>
</reference>
<dbReference type="Proteomes" id="UP000463939">
    <property type="component" value="Plasmid SGTM_pl2"/>
</dbReference>
<keyword evidence="1" id="KW-1133">Transmembrane helix</keyword>
<organism evidence="2 3">
    <name type="scientific">Sulfuriferula nivalis</name>
    <dbReference type="NCBI Taxonomy" id="2675298"/>
    <lineage>
        <taxon>Bacteria</taxon>
        <taxon>Pseudomonadati</taxon>
        <taxon>Pseudomonadota</taxon>
        <taxon>Betaproteobacteria</taxon>
        <taxon>Nitrosomonadales</taxon>
        <taxon>Sulfuricellaceae</taxon>
        <taxon>Sulfuriferula</taxon>
    </lineage>
</organism>
<dbReference type="KEGG" id="sniv:SFSGTM_32760"/>
<protein>
    <submittedName>
        <fullName evidence="2">Uncharacterized protein</fullName>
    </submittedName>
</protein>